<gene>
    <name evidence="6" type="ORF">SAMN05444515_10812</name>
</gene>
<keyword evidence="7" id="KW-1185">Reference proteome</keyword>
<keyword evidence="3 5" id="KW-1133">Transmembrane helix</keyword>
<reference evidence="7" key="1">
    <citation type="submission" date="2016-10" db="EMBL/GenBank/DDBJ databases">
        <authorList>
            <person name="Varghese N."/>
            <person name="Submissions S."/>
        </authorList>
    </citation>
    <scope>NUCLEOTIDE SEQUENCE [LARGE SCALE GENOMIC DNA]</scope>
    <source>
        <strain evidence="7">DSM 241</strain>
    </source>
</reference>
<protein>
    <submittedName>
        <fullName evidence="6">TIGR00659 family protein</fullName>
    </submittedName>
</protein>
<evidence type="ECO:0000256" key="1">
    <source>
        <dbReference type="ARBA" id="ARBA00004141"/>
    </source>
</evidence>
<evidence type="ECO:0000256" key="4">
    <source>
        <dbReference type="ARBA" id="ARBA00023136"/>
    </source>
</evidence>
<dbReference type="InterPro" id="IPR007300">
    <property type="entry name" value="CidB/LrgB"/>
</dbReference>
<evidence type="ECO:0000256" key="3">
    <source>
        <dbReference type="ARBA" id="ARBA00022989"/>
    </source>
</evidence>
<feature type="transmembrane region" description="Helical" evidence="5">
    <location>
        <begin position="217"/>
        <end position="241"/>
    </location>
</feature>
<proteinExistence type="predicted"/>
<accession>A0A1H7LQP7</accession>
<sequence>MPKMGDEITDIWAFLAASPLLWLTMTLVVFQGSLWINRRLGGSPVLHPVLISMGILITILLLTDTDYDTYFDGAQFIHFLLGPATVALAVPLYENRQQIRALLWPLLVSGLAGAATAALSAVMIAYLMGAEWVTLMSLAPKSVTSPIAMGVSEKLGGLPSLTAALVLLTGAIGCILAPGLIRLLRIRDDRVKGFAMGLSAHGFGTAQAFGISATAGAFAGLGLTLAGIMTAFLLPLAVNWLPTLMGG</sequence>
<feature type="transmembrane region" description="Helical" evidence="5">
    <location>
        <begin position="161"/>
        <end position="181"/>
    </location>
</feature>
<dbReference type="STRING" id="1396821.SAMN05444515_10812"/>
<feature type="transmembrane region" description="Helical" evidence="5">
    <location>
        <begin position="45"/>
        <end position="63"/>
    </location>
</feature>
<dbReference type="Pfam" id="PF04172">
    <property type="entry name" value="LrgB"/>
    <property type="match status" value="1"/>
</dbReference>
<evidence type="ECO:0000256" key="2">
    <source>
        <dbReference type="ARBA" id="ARBA00022692"/>
    </source>
</evidence>
<dbReference type="Proteomes" id="UP000199256">
    <property type="component" value="Unassembled WGS sequence"/>
</dbReference>
<feature type="transmembrane region" description="Helical" evidence="5">
    <location>
        <begin position="102"/>
        <end position="128"/>
    </location>
</feature>
<dbReference type="GO" id="GO:0016020">
    <property type="term" value="C:membrane"/>
    <property type="evidence" value="ECO:0007669"/>
    <property type="project" value="UniProtKB-SubCell"/>
</dbReference>
<keyword evidence="2 5" id="KW-0812">Transmembrane</keyword>
<evidence type="ECO:0000313" key="6">
    <source>
        <dbReference type="EMBL" id="SEL01048.1"/>
    </source>
</evidence>
<comment type="subcellular location">
    <subcellularLocation>
        <location evidence="1">Membrane</location>
        <topology evidence="1">Multi-pass membrane protein</topology>
    </subcellularLocation>
</comment>
<dbReference type="PANTHER" id="PTHR30249">
    <property type="entry name" value="PUTATIVE SEROTONIN TRANSPORTER"/>
    <property type="match status" value="1"/>
</dbReference>
<dbReference type="EMBL" id="FOAA01000008">
    <property type="protein sequence ID" value="SEL01048.1"/>
    <property type="molecule type" value="Genomic_DNA"/>
</dbReference>
<dbReference type="PANTHER" id="PTHR30249:SF0">
    <property type="entry name" value="PLASTIDAL GLYCOLATE_GLYCERATE TRANSLOCATOR 1, CHLOROPLASTIC"/>
    <property type="match status" value="1"/>
</dbReference>
<name>A0A1H7LQP7_9GAMM</name>
<dbReference type="AlphaFoldDB" id="A0A1H7LQP7"/>
<feature type="transmembrane region" description="Helical" evidence="5">
    <location>
        <begin position="12"/>
        <end position="36"/>
    </location>
</feature>
<keyword evidence="4 5" id="KW-0472">Membrane</keyword>
<organism evidence="6 7">
    <name type="scientific">Ectothiorhodospira marina</name>
    <dbReference type="NCBI Taxonomy" id="1396821"/>
    <lineage>
        <taxon>Bacteria</taxon>
        <taxon>Pseudomonadati</taxon>
        <taxon>Pseudomonadota</taxon>
        <taxon>Gammaproteobacteria</taxon>
        <taxon>Chromatiales</taxon>
        <taxon>Ectothiorhodospiraceae</taxon>
        <taxon>Ectothiorhodospira</taxon>
    </lineage>
</organism>
<feature type="transmembrane region" description="Helical" evidence="5">
    <location>
        <begin position="75"/>
        <end position="93"/>
    </location>
</feature>
<evidence type="ECO:0000313" key="7">
    <source>
        <dbReference type="Proteomes" id="UP000199256"/>
    </source>
</evidence>
<evidence type="ECO:0000256" key="5">
    <source>
        <dbReference type="SAM" id="Phobius"/>
    </source>
</evidence>